<dbReference type="GO" id="GO:0002181">
    <property type="term" value="P:cytoplasmic translation"/>
    <property type="evidence" value="ECO:0007669"/>
    <property type="project" value="TreeGrafter"/>
</dbReference>
<dbReference type="PANTHER" id="PTHR10064">
    <property type="entry name" value="60S RIBOSOMAL PROTEIN L22"/>
    <property type="match status" value="1"/>
</dbReference>
<dbReference type="OrthoDB" id="5875346at2759"/>
<evidence type="ECO:0000256" key="6">
    <source>
        <dbReference type="SAM" id="MobiDB-lite"/>
    </source>
</evidence>
<dbReference type="GO" id="GO:0003723">
    <property type="term" value="F:RNA binding"/>
    <property type="evidence" value="ECO:0007669"/>
    <property type="project" value="TreeGrafter"/>
</dbReference>
<evidence type="ECO:0000313" key="8">
    <source>
        <dbReference type="Proteomes" id="UP000271889"/>
    </source>
</evidence>
<protein>
    <recommendedName>
        <fullName evidence="4">Large ribosomal subunit protein eL22</fullName>
    </recommendedName>
    <alternativeName>
        <fullName evidence="5">60S ribosomal protein L22</fullName>
    </alternativeName>
</protein>
<dbReference type="AlphaFoldDB" id="A0A3P6RQ32"/>
<evidence type="ECO:0000256" key="3">
    <source>
        <dbReference type="ARBA" id="ARBA00023274"/>
    </source>
</evidence>
<keyword evidence="8" id="KW-1185">Reference proteome</keyword>
<dbReference type="GO" id="GO:0003735">
    <property type="term" value="F:structural constituent of ribosome"/>
    <property type="evidence" value="ECO:0007669"/>
    <property type="project" value="InterPro"/>
</dbReference>
<evidence type="ECO:0000256" key="1">
    <source>
        <dbReference type="ARBA" id="ARBA00007817"/>
    </source>
</evidence>
<sequence>MVAVHKPVAKNSKSAKGAKKALRKKKVHLKFNIECKNPAEDGIFKTEDFVSYWCNHLHEVDRVSVPVAILGLGCSRSLETFLNEKIKINGKTGQLANHGVKVELNKTKVSVSQVPDQEVPQEAHSSRLAPYRGNQQEHLRIKVLPHQPG</sequence>
<dbReference type="InterPro" id="IPR002671">
    <property type="entry name" value="Ribosomal_eL22"/>
</dbReference>
<evidence type="ECO:0000256" key="4">
    <source>
        <dbReference type="ARBA" id="ARBA00040613"/>
    </source>
</evidence>
<feature type="region of interest" description="Disordered" evidence="6">
    <location>
        <begin position="1"/>
        <end position="20"/>
    </location>
</feature>
<dbReference type="InterPro" id="IPR038526">
    <property type="entry name" value="Ribosomal_eL22_sf"/>
</dbReference>
<evidence type="ECO:0000313" key="7">
    <source>
        <dbReference type="EMBL" id="VDK56860.1"/>
    </source>
</evidence>
<dbReference type="Pfam" id="PF01776">
    <property type="entry name" value="Ribosomal_L22e"/>
    <property type="match status" value="1"/>
</dbReference>
<proteinExistence type="inferred from homology"/>
<comment type="similarity">
    <text evidence="1">Belongs to the eukaryotic ribosomal protein eL22 family.</text>
</comment>
<name>A0A3P6RQ32_CYLGO</name>
<dbReference type="GO" id="GO:0005840">
    <property type="term" value="C:ribosome"/>
    <property type="evidence" value="ECO:0007669"/>
    <property type="project" value="UniProtKB-KW"/>
</dbReference>
<evidence type="ECO:0000256" key="5">
    <source>
        <dbReference type="ARBA" id="ARBA00041214"/>
    </source>
</evidence>
<evidence type="ECO:0000256" key="2">
    <source>
        <dbReference type="ARBA" id="ARBA00022980"/>
    </source>
</evidence>
<gene>
    <name evidence="7" type="ORF">CGOC_LOCUS3792</name>
</gene>
<dbReference type="PANTHER" id="PTHR10064:SF0">
    <property type="entry name" value="FI24544P1-RELATED"/>
    <property type="match status" value="1"/>
</dbReference>
<organism evidence="7 8">
    <name type="scientific">Cylicostephanus goldi</name>
    <name type="common">Nematode worm</name>
    <dbReference type="NCBI Taxonomy" id="71465"/>
    <lineage>
        <taxon>Eukaryota</taxon>
        <taxon>Metazoa</taxon>
        <taxon>Ecdysozoa</taxon>
        <taxon>Nematoda</taxon>
        <taxon>Chromadorea</taxon>
        <taxon>Rhabditida</taxon>
        <taxon>Rhabditina</taxon>
        <taxon>Rhabditomorpha</taxon>
        <taxon>Strongyloidea</taxon>
        <taxon>Strongylidae</taxon>
        <taxon>Cylicostephanus</taxon>
    </lineage>
</organism>
<keyword evidence="3" id="KW-0687">Ribonucleoprotein</keyword>
<keyword evidence="2" id="KW-0689">Ribosomal protein</keyword>
<accession>A0A3P6RQ32</accession>
<reference evidence="7 8" key="1">
    <citation type="submission" date="2018-11" db="EMBL/GenBank/DDBJ databases">
        <authorList>
            <consortium name="Pathogen Informatics"/>
        </authorList>
    </citation>
    <scope>NUCLEOTIDE SEQUENCE [LARGE SCALE GENOMIC DNA]</scope>
</reference>
<dbReference type="Proteomes" id="UP000271889">
    <property type="component" value="Unassembled WGS sequence"/>
</dbReference>
<dbReference type="EMBL" id="UYRV01009764">
    <property type="protein sequence ID" value="VDK56860.1"/>
    <property type="molecule type" value="Genomic_DNA"/>
</dbReference>
<dbReference type="Gene3D" id="3.30.1360.210">
    <property type="match status" value="2"/>
</dbReference>
<dbReference type="GO" id="GO:1990904">
    <property type="term" value="C:ribonucleoprotein complex"/>
    <property type="evidence" value="ECO:0007669"/>
    <property type="project" value="UniProtKB-KW"/>
</dbReference>